<accession>A0A6P6YLZ1</accession>
<keyword evidence="5" id="KW-1185">Reference proteome</keyword>
<keyword evidence="2" id="KW-0472">Membrane</keyword>
<dbReference type="FunCoup" id="A0A6P6YLZ1">
    <property type="interactions" value="18"/>
</dbReference>
<dbReference type="OrthoDB" id="6423981at2759"/>
<dbReference type="PROSITE" id="PS51034">
    <property type="entry name" value="ZP_2"/>
    <property type="match status" value="1"/>
</dbReference>
<feature type="compositionally biased region" description="Polar residues" evidence="1">
    <location>
        <begin position="506"/>
        <end position="519"/>
    </location>
</feature>
<feature type="region of interest" description="Disordered" evidence="1">
    <location>
        <begin position="1364"/>
        <end position="1386"/>
    </location>
</feature>
<dbReference type="CDD" id="cd01099">
    <property type="entry name" value="PAN_AP_HGF"/>
    <property type="match status" value="3"/>
</dbReference>
<keyword evidence="2" id="KW-1133">Transmembrane helix</keyword>
<keyword evidence="2" id="KW-0812">Transmembrane</keyword>
<sequence>MFLNVSKLLLHYKTTIIMVPLVSFLAALRILTEAQICNNGEGKIVFEKVSTFQSTPGELLSNDSQYEIITRTNVPPLKVLEECFHQCLEDRVKKIGTCSRFDFLPGKRMTEDRQSNVRKRTPKNVGEIKGKFLAQYDQSSCVLYNQANGTINWDDVSNNHGSVWQFDKVCLSSQHINKNCPNRPFVFEKISSFKLIDEKHGKEIIVQNRNECENKCLIERDFTCRSASFMTTTNKCHLNPSNRHVSSSEFQSDVQYEYLENMCLKNNEMCKWRILIIENQKQLDSKFEKHSILTSSMNNCSTSCLESLDRYGFVCRSFMFDEPSEQCILYDEDPANLAGNSTESEMNFITSNGNLYRVLCSADDKDKELDNKTLECYRHKRLRGRHQMEMYTRNFYDCLTGCLSKFGRNCRSIEYSFVQQICRFSTLSVVGPISPVDSDALIDDELFDYYQFKWSDELNNQSYNGTNGVQDSIETSYSQPGNYKNFILPADRARDRDHHRGGFVRPSSSTSPQQTNGRIHPTPTYTFNIEQKQQPEIDGYDRVNDIHPMSEPAKPDYDLIKPNQRYPTINVNKPQLGPNYVINQQSAQPDFRTFDDSRTPSNGIQANQIYPGTSKPTDNLPVFNIPQQREFESTTYSPKHTNNDKAHIPFDPRLFPNQPMPNHPNIVDVNIQPSIYNEIYPSSTYIHQHPHSSDYKTPTLNQIGSDRSQLPFQSNGASSYRVLSTYGGNIHSSQPGYDVRSSTDMYRNQIAYPSPTYTYHIEQRRLPADEILKNNDPSQPNNEQPVQSQIYSVPSNTHTEIYTIQQQRLLHQNRTGSRIPLTPPSRSHQQSTYDHQTIDNSATFNQSTMTPNEFKQRISMYYPGQTFQTHSYDGYSIPRIQNNGIISGGHPIANTYTNYTSYIPYTGHSPYIHKNPTVPGISSSSNREHYNFPAQKNYDRYGHLSPGSTKGSIKGQNSITSSGCDSELTMPIVSFQKMGLSSRLKSKHIYKVARAERLEECERYCMETKDFICKSFNFRPFFPDNCELSSVDTKKFKLDDSNHFEHNTQFDYYERKENQPNTSGNGLDCFEVLQNCSPDGMELKLKTPDGFYGRIYTYGFYDSCFFDGNGGTTSVLKISKPNGFPRCGTQQINPDAMTNIVVVQFNDYVQTSRDKKYNLTCYISGPGEAVVTSNYLDTKTDGRHPMQIEHLPAQNVLTSNIVLRILYRGTPTNTIVVGDLLTFRLEARNQYRFNGYYNDIFATNVIAKDPYTGRQVLLIDSRGCPVDLYVFPELHKTPDGALEAEFYAFKIPDSNFLVFQATVRTCKGPCEPVICKEKSRGGAGISSGSSSVKGGVVSNSYMDFPSWGRKRRSILNITAEQLQKRLKPKKSSNKNSQQQQTNQEEEEVHELLRVYLSQEDIPEPEMLQRPSSMEQPTIPSPAIATNKMCIDKTAYFILLIFTIMFFVLFIIILPYCMLAKWMKSHYDDEEIKNKRIAMEHYGVGGWMSNGWQRMSSLFKMRRHSRSCVTSPPMKPIILNGLYGHHQLQRTYQTSSPSASLTNDSIYSNLNICNGRTPNIERSRSLQSLMVNKDQINKTTIAVNYD</sequence>
<feature type="domain" description="ZP" evidence="4">
    <location>
        <begin position="1075"/>
        <end position="1322"/>
    </location>
</feature>
<evidence type="ECO:0000313" key="6">
    <source>
        <dbReference type="RefSeq" id="XP_027206004.1"/>
    </source>
</evidence>
<dbReference type="InParanoid" id="A0A6P6YLZ1"/>
<feature type="region of interest" description="Disordered" evidence="1">
    <location>
        <begin position="500"/>
        <end position="519"/>
    </location>
</feature>
<gene>
    <name evidence="6" type="primary">LOC113799555</name>
</gene>
<proteinExistence type="predicted"/>
<evidence type="ECO:0000256" key="2">
    <source>
        <dbReference type="SAM" id="Phobius"/>
    </source>
</evidence>
<dbReference type="RefSeq" id="XP_027206004.1">
    <property type="nucleotide sequence ID" value="XM_027350203.1"/>
</dbReference>
<dbReference type="Gene3D" id="3.50.4.10">
    <property type="entry name" value="Hepatocyte Growth Factor"/>
    <property type="match status" value="3"/>
</dbReference>
<feature type="transmembrane region" description="Helical" evidence="2">
    <location>
        <begin position="1434"/>
        <end position="1456"/>
    </location>
</feature>
<dbReference type="OMA" id="NATVECF"/>
<dbReference type="InterPro" id="IPR001507">
    <property type="entry name" value="ZP_dom"/>
</dbReference>
<feature type="domain" description="Apple" evidence="3">
    <location>
        <begin position="964"/>
        <end position="1057"/>
    </location>
</feature>
<name>A0A6P6YLZ1_DERPT</name>
<dbReference type="CTD" id="45587"/>
<evidence type="ECO:0000256" key="1">
    <source>
        <dbReference type="SAM" id="MobiDB-lite"/>
    </source>
</evidence>
<reference evidence="6" key="1">
    <citation type="submission" date="2025-08" db="UniProtKB">
        <authorList>
            <consortium name="RefSeq"/>
        </authorList>
    </citation>
    <scope>IDENTIFICATION</scope>
    <source>
        <strain evidence="6">Airmid</strain>
    </source>
</reference>
<dbReference type="GO" id="GO:0009653">
    <property type="term" value="P:anatomical structure morphogenesis"/>
    <property type="evidence" value="ECO:0007669"/>
    <property type="project" value="TreeGrafter"/>
</dbReference>
<feature type="compositionally biased region" description="Low complexity" evidence="1">
    <location>
        <begin position="1373"/>
        <end position="1382"/>
    </location>
</feature>
<organism evidence="5 6">
    <name type="scientific">Dermatophagoides pteronyssinus</name>
    <name type="common">European house dust mite</name>
    <dbReference type="NCBI Taxonomy" id="6956"/>
    <lineage>
        <taxon>Eukaryota</taxon>
        <taxon>Metazoa</taxon>
        <taxon>Ecdysozoa</taxon>
        <taxon>Arthropoda</taxon>
        <taxon>Chelicerata</taxon>
        <taxon>Arachnida</taxon>
        <taxon>Acari</taxon>
        <taxon>Acariformes</taxon>
        <taxon>Sarcoptiformes</taxon>
        <taxon>Astigmata</taxon>
        <taxon>Psoroptidia</taxon>
        <taxon>Analgoidea</taxon>
        <taxon>Pyroglyphidae</taxon>
        <taxon>Dermatophagoidinae</taxon>
        <taxon>Dermatophagoides</taxon>
    </lineage>
</organism>
<evidence type="ECO:0000259" key="4">
    <source>
        <dbReference type="PROSITE" id="PS51034"/>
    </source>
</evidence>
<dbReference type="PROSITE" id="PS50948">
    <property type="entry name" value="PAN"/>
    <property type="match status" value="3"/>
</dbReference>
<dbReference type="Proteomes" id="UP000515146">
    <property type="component" value="Unplaced"/>
</dbReference>
<dbReference type="Pfam" id="PF00024">
    <property type="entry name" value="PAN_1"/>
    <property type="match status" value="3"/>
</dbReference>
<dbReference type="KEGG" id="dpte:113799555"/>
<dbReference type="InterPro" id="IPR003609">
    <property type="entry name" value="Pan_app"/>
</dbReference>
<dbReference type="PANTHER" id="PTHR47327">
    <property type="entry name" value="FI18240P1-RELATED"/>
    <property type="match status" value="1"/>
</dbReference>
<dbReference type="SUPFAM" id="SSF57414">
    <property type="entry name" value="Hairpin loop containing domain-like"/>
    <property type="match status" value="4"/>
</dbReference>
<evidence type="ECO:0000259" key="3">
    <source>
        <dbReference type="PROSITE" id="PS50948"/>
    </source>
</evidence>
<dbReference type="SMART" id="SM00241">
    <property type="entry name" value="ZP"/>
    <property type="match status" value="1"/>
</dbReference>
<evidence type="ECO:0000313" key="5">
    <source>
        <dbReference type="Proteomes" id="UP000515146"/>
    </source>
</evidence>
<feature type="domain" description="Apple" evidence="3">
    <location>
        <begin position="180"/>
        <end position="263"/>
    </location>
</feature>
<dbReference type="SMART" id="SM00473">
    <property type="entry name" value="PAN_AP"/>
    <property type="match status" value="4"/>
</dbReference>
<dbReference type="InterPro" id="IPR052774">
    <property type="entry name" value="Celegans_DevNeuronal_Protein"/>
</dbReference>
<protein>
    <submittedName>
        <fullName evidence="6">Uncharacterized protein LOC113799555 isoform X1</fullName>
    </submittedName>
</protein>
<feature type="domain" description="Apple" evidence="3">
    <location>
        <begin position="270"/>
        <end position="353"/>
    </location>
</feature>
<dbReference type="PANTHER" id="PTHR47327:SF9">
    <property type="entry name" value="NO MECHANORECEPTOR POTENTIAL A, ISOFORM A"/>
    <property type="match status" value="1"/>
</dbReference>